<dbReference type="GO" id="GO:0006397">
    <property type="term" value="P:mRNA processing"/>
    <property type="evidence" value="ECO:0007669"/>
    <property type="project" value="UniProtKB-KW"/>
</dbReference>
<gene>
    <name evidence="11" type="ORF">MNBD_GAMMA18-1569</name>
</gene>
<feature type="region of interest" description="Disordered" evidence="7">
    <location>
        <begin position="427"/>
        <end position="457"/>
    </location>
</feature>
<proteinExistence type="inferred from homology"/>
<sequence length="457" mass="53152">MFGQVKSLMRRVFAKADSAESSLPQIISRDHHGISRSNISENALKVLYRLNSAGYEAYLVGGGVRDLLLGREPKDFDVATDASPEEVKKVFRNCRLIGRRFRLAHIYFGREIIEVATFRGDGRGDRRSKDGLLVRDNVYGTLEEDAWRRDFTINSLYYEVKTFSVIDHVGAMADIEAGRLHIIGDAVERYREDPVRMLRAVRFSSKLGFVISEETSKPIFECAPLMESVSSARLFDEMCKLFLHGYALTTYEQLRHYGLFGYLFPLVEKSLEQQDHDYPKTFIARGLENTDLRVSENKPVIPGFLLAVLLWEPVRSLVAQKGERGIRLMQAYQEAADEVISQQVKSISMPRRVSLQVKEIWIMQAKLSMRRGKKVFELLESNRFRAAFDFLRLRHQSGEEVSELYEWWNVFHQTDYDEQENMLSELRHHQEQNGPGRRSRRRNPYRRRRPQTEIKSE</sequence>
<reference evidence="11" key="1">
    <citation type="submission" date="2018-06" db="EMBL/GenBank/DDBJ databases">
        <authorList>
            <person name="Zhirakovskaya E."/>
        </authorList>
    </citation>
    <scope>NUCLEOTIDE SEQUENCE</scope>
</reference>
<feature type="domain" description="Polymerase A arginine-rich C-terminal" evidence="9">
    <location>
        <begin position="325"/>
        <end position="443"/>
    </location>
</feature>
<dbReference type="AlphaFoldDB" id="A0A3B0ZCF4"/>
<dbReference type="Pfam" id="PF01743">
    <property type="entry name" value="PolyA_pol"/>
    <property type="match status" value="1"/>
</dbReference>
<keyword evidence="1" id="KW-0507">mRNA processing</keyword>
<dbReference type="FunFam" id="3.30.460.10:FF:000035">
    <property type="entry name" value="Poly(A) polymerase I"/>
    <property type="match status" value="1"/>
</dbReference>
<feature type="domain" description="Poly A polymerase head" evidence="8">
    <location>
        <begin position="57"/>
        <end position="180"/>
    </location>
</feature>
<name>A0A3B0ZCF4_9ZZZZ</name>
<dbReference type="HAMAP" id="MF_00957">
    <property type="entry name" value="PolyA_pol"/>
    <property type="match status" value="1"/>
</dbReference>
<dbReference type="PANTHER" id="PTHR43051:SF1">
    <property type="entry name" value="POLYNUCLEOTIDE ADENYLYLTRANSFERASE FAMILY PROTEIN"/>
    <property type="match status" value="1"/>
</dbReference>
<dbReference type="GO" id="GO:1990817">
    <property type="term" value="F:poly(A) RNA polymerase activity"/>
    <property type="evidence" value="ECO:0007669"/>
    <property type="project" value="UniProtKB-EC"/>
</dbReference>
<dbReference type="InterPro" id="IPR032828">
    <property type="entry name" value="PolyA_RNA-bd"/>
</dbReference>
<feature type="compositionally biased region" description="Basic residues" evidence="7">
    <location>
        <begin position="437"/>
        <end position="449"/>
    </location>
</feature>
<keyword evidence="4" id="KW-0067">ATP-binding</keyword>
<accession>A0A3B0ZCF4</accession>
<keyword evidence="3" id="KW-0547">Nucleotide-binding</keyword>
<keyword evidence="11" id="KW-0548">Nucleotidyltransferase</keyword>
<dbReference type="InterPro" id="IPR025866">
    <property type="entry name" value="PolyA_pol_arg_C_dom"/>
</dbReference>
<dbReference type="GO" id="GO:0043633">
    <property type="term" value="P:polyadenylation-dependent RNA catabolic process"/>
    <property type="evidence" value="ECO:0007669"/>
    <property type="project" value="InterPro"/>
</dbReference>
<protein>
    <submittedName>
        <fullName evidence="11">Poly(A) polymerase</fullName>
        <ecNumber evidence="11">2.7.7.19</ecNumber>
    </submittedName>
</protein>
<evidence type="ECO:0000313" key="11">
    <source>
        <dbReference type="EMBL" id="VAW85873.1"/>
    </source>
</evidence>
<dbReference type="InterPro" id="IPR010206">
    <property type="entry name" value="PolA_pol_I"/>
</dbReference>
<evidence type="ECO:0000256" key="7">
    <source>
        <dbReference type="SAM" id="MobiDB-lite"/>
    </source>
</evidence>
<keyword evidence="6" id="KW-0804">Transcription</keyword>
<evidence type="ECO:0000259" key="10">
    <source>
        <dbReference type="Pfam" id="PF12627"/>
    </source>
</evidence>
<dbReference type="GO" id="GO:0005524">
    <property type="term" value="F:ATP binding"/>
    <property type="evidence" value="ECO:0007669"/>
    <property type="project" value="UniProtKB-KW"/>
</dbReference>
<keyword evidence="2 11" id="KW-0808">Transferase</keyword>
<dbReference type="PANTHER" id="PTHR43051">
    <property type="entry name" value="POLYNUCLEOTIDE ADENYLYLTRANSFERASE FAMILY PROTEIN"/>
    <property type="match status" value="1"/>
</dbReference>
<evidence type="ECO:0000256" key="2">
    <source>
        <dbReference type="ARBA" id="ARBA00022679"/>
    </source>
</evidence>
<evidence type="ECO:0000256" key="5">
    <source>
        <dbReference type="ARBA" id="ARBA00022884"/>
    </source>
</evidence>
<dbReference type="Pfam" id="PF12627">
    <property type="entry name" value="PolyA_pol_RNAbd"/>
    <property type="match status" value="1"/>
</dbReference>
<dbReference type="Gene3D" id="1.10.3090.10">
    <property type="entry name" value="cca-adding enzyme, domain 2"/>
    <property type="match status" value="1"/>
</dbReference>
<dbReference type="InterPro" id="IPR043519">
    <property type="entry name" value="NT_sf"/>
</dbReference>
<evidence type="ECO:0000256" key="1">
    <source>
        <dbReference type="ARBA" id="ARBA00022664"/>
    </source>
</evidence>
<evidence type="ECO:0000256" key="3">
    <source>
        <dbReference type="ARBA" id="ARBA00022741"/>
    </source>
</evidence>
<dbReference type="GO" id="GO:0003723">
    <property type="term" value="F:RNA binding"/>
    <property type="evidence" value="ECO:0007669"/>
    <property type="project" value="UniProtKB-KW"/>
</dbReference>
<dbReference type="SUPFAM" id="SSF81891">
    <property type="entry name" value="Poly A polymerase C-terminal region-like"/>
    <property type="match status" value="1"/>
</dbReference>
<dbReference type="InterPro" id="IPR002646">
    <property type="entry name" value="PolA_pol_head_dom"/>
</dbReference>
<feature type="domain" description="tRNA nucleotidyltransferase/poly(A) polymerase RNA and SrmB- binding" evidence="10">
    <location>
        <begin position="208"/>
        <end position="268"/>
    </location>
</feature>
<evidence type="ECO:0000256" key="6">
    <source>
        <dbReference type="ARBA" id="ARBA00023163"/>
    </source>
</evidence>
<dbReference type="Pfam" id="PF12626">
    <property type="entry name" value="PolyA_pol_arg_C"/>
    <property type="match status" value="1"/>
</dbReference>
<evidence type="ECO:0000256" key="4">
    <source>
        <dbReference type="ARBA" id="ARBA00022840"/>
    </source>
</evidence>
<dbReference type="NCBIfam" id="TIGR01942">
    <property type="entry name" value="pcnB"/>
    <property type="match status" value="1"/>
</dbReference>
<evidence type="ECO:0000259" key="9">
    <source>
        <dbReference type="Pfam" id="PF12626"/>
    </source>
</evidence>
<dbReference type="Gene3D" id="3.30.460.10">
    <property type="entry name" value="Beta Polymerase, domain 2"/>
    <property type="match status" value="1"/>
</dbReference>
<dbReference type="EC" id="2.7.7.19" evidence="11"/>
<dbReference type="CDD" id="cd05398">
    <property type="entry name" value="NT_ClassII-CCAase"/>
    <property type="match status" value="1"/>
</dbReference>
<organism evidence="11">
    <name type="scientific">hydrothermal vent metagenome</name>
    <dbReference type="NCBI Taxonomy" id="652676"/>
    <lineage>
        <taxon>unclassified sequences</taxon>
        <taxon>metagenomes</taxon>
        <taxon>ecological metagenomes</taxon>
    </lineage>
</organism>
<keyword evidence="5" id="KW-0694">RNA-binding</keyword>
<evidence type="ECO:0000259" key="8">
    <source>
        <dbReference type="Pfam" id="PF01743"/>
    </source>
</evidence>
<dbReference type="EMBL" id="UOFP01000113">
    <property type="protein sequence ID" value="VAW85873.1"/>
    <property type="molecule type" value="Genomic_DNA"/>
</dbReference>
<dbReference type="InterPro" id="IPR052191">
    <property type="entry name" value="tRNA_ntf/polyA_polymerase_I"/>
</dbReference>
<dbReference type="SUPFAM" id="SSF81301">
    <property type="entry name" value="Nucleotidyltransferase"/>
    <property type="match status" value="1"/>
</dbReference>